<keyword evidence="5" id="KW-0378">Hydrolase</keyword>
<keyword evidence="3" id="KW-0540">Nuclease</keyword>
<protein>
    <recommendedName>
        <fullName evidence="7">Reverse transcriptase RNase H-like domain-containing protein</fullName>
    </recommendedName>
</protein>
<keyword evidence="4" id="KW-0255">Endonuclease</keyword>
<feature type="domain" description="Reverse transcriptase RNase H-like" evidence="7">
    <location>
        <begin position="1"/>
        <end position="50"/>
    </location>
</feature>
<keyword evidence="2" id="KW-0548">Nucleotidyltransferase</keyword>
<evidence type="ECO:0000313" key="9">
    <source>
        <dbReference type="Proteomes" id="UP001157006"/>
    </source>
</evidence>
<dbReference type="SUPFAM" id="SSF56672">
    <property type="entry name" value="DNA/RNA polymerases"/>
    <property type="match status" value="1"/>
</dbReference>
<organism evidence="8 9">
    <name type="scientific">Vicia faba</name>
    <name type="common">Broad bean</name>
    <name type="synonym">Faba vulgaris</name>
    <dbReference type="NCBI Taxonomy" id="3906"/>
    <lineage>
        <taxon>Eukaryota</taxon>
        <taxon>Viridiplantae</taxon>
        <taxon>Streptophyta</taxon>
        <taxon>Embryophyta</taxon>
        <taxon>Tracheophyta</taxon>
        <taxon>Spermatophyta</taxon>
        <taxon>Magnoliopsida</taxon>
        <taxon>eudicotyledons</taxon>
        <taxon>Gunneridae</taxon>
        <taxon>Pentapetalae</taxon>
        <taxon>rosids</taxon>
        <taxon>fabids</taxon>
        <taxon>Fabales</taxon>
        <taxon>Fabaceae</taxon>
        <taxon>Papilionoideae</taxon>
        <taxon>50 kb inversion clade</taxon>
        <taxon>NPAAA clade</taxon>
        <taxon>Hologalegina</taxon>
        <taxon>IRL clade</taxon>
        <taxon>Fabeae</taxon>
        <taxon>Vicia</taxon>
    </lineage>
</organism>
<evidence type="ECO:0000313" key="8">
    <source>
        <dbReference type="EMBL" id="CAI8585414.1"/>
    </source>
</evidence>
<evidence type="ECO:0000256" key="3">
    <source>
        <dbReference type="ARBA" id="ARBA00022722"/>
    </source>
</evidence>
<evidence type="ECO:0000259" key="7">
    <source>
        <dbReference type="Pfam" id="PF17917"/>
    </source>
</evidence>
<dbReference type="PANTHER" id="PTHR37984">
    <property type="entry name" value="PROTEIN CBG26694"/>
    <property type="match status" value="1"/>
</dbReference>
<proteinExistence type="predicted"/>
<dbReference type="PANTHER" id="PTHR37984:SF5">
    <property type="entry name" value="PROTEIN NYNRIN-LIKE"/>
    <property type="match status" value="1"/>
</dbReference>
<dbReference type="InterPro" id="IPR050951">
    <property type="entry name" value="Retrovirus_Pol_polyprotein"/>
</dbReference>
<dbReference type="CDD" id="cd09274">
    <property type="entry name" value="RNase_HI_RT_Ty3"/>
    <property type="match status" value="1"/>
</dbReference>
<keyword evidence="1" id="KW-0808">Transferase</keyword>
<dbReference type="InterPro" id="IPR041373">
    <property type="entry name" value="RT_RNaseH"/>
</dbReference>
<evidence type="ECO:0000256" key="4">
    <source>
        <dbReference type="ARBA" id="ARBA00022759"/>
    </source>
</evidence>
<sequence length="153" mass="17776">MAIVLAIQKWRPYLLGRHFKVHTDQKSLKFLIEQKIMGEDRQEWLSKLLGFDFEVKYKPGNENRAADSLSRQMQHNQISTIQCEAWEGLEEEVHVDEKLRVIVQSLVSDPHSQKGFQLKGGRLYHEGRIVIPKQSSRISWISNEFHDTAIGGH</sequence>
<evidence type="ECO:0000256" key="1">
    <source>
        <dbReference type="ARBA" id="ARBA00022679"/>
    </source>
</evidence>
<dbReference type="EMBL" id="OX451736">
    <property type="protein sequence ID" value="CAI8585414.1"/>
    <property type="molecule type" value="Genomic_DNA"/>
</dbReference>
<evidence type="ECO:0000256" key="5">
    <source>
        <dbReference type="ARBA" id="ARBA00022801"/>
    </source>
</evidence>
<name>A0AAV0YL06_VICFA</name>
<dbReference type="InterPro" id="IPR043502">
    <property type="entry name" value="DNA/RNA_pol_sf"/>
</dbReference>
<dbReference type="Pfam" id="PF17917">
    <property type="entry name" value="RT_RNaseH"/>
    <property type="match status" value="1"/>
</dbReference>
<dbReference type="GO" id="GO:0003964">
    <property type="term" value="F:RNA-directed DNA polymerase activity"/>
    <property type="evidence" value="ECO:0007669"/>
    <property type="project" value="UniProtKB-KW"/>
</dbReference>
<dbReference type="GO" id="GO:0004519">
    <property type="term" value="F:endonuclease activity"/>
    <property type="evidence" value="ECO:0007669"/>
    <property type="project" value="UniProtKB-KW"/>
</dbReference>
<dbReference type="Proteomes" id="UP001157006">
    <property type="component" value="Chromosome 1L"/>
</dbReference>
<dbReference type="GO" id="GO:0016787">
    <property type="term" value="F:hydrolase activity"/>
    <property type="evidence" value="ECO:0007669"/>
    <property type="project" value="UniProtKB-KW"/>
</dbReference>
<dbReference type="AlphaFoldDB" id="A0AAV0YL06"/>
<reference evidence="8 9" key="1">
    <citation type="submission" date="2023-01" db="EMBL/GenBank/DDBJ databases">
        <authorList>
            <person name="Kreplak J."/>
        </authorList>
    </citation>
    <scope>NUCLEOTIDE SEQUENCE [LARGE SCALE GENOMIC DNA]</scope>
</reference>
<evidence type="ECO:0000256" key="6">
    <source>
        <dbReference type="ARBA" id="ARBA00022918"/>
    </source>
</evidence>
<keyword evidence="9" id="KW-1185">Reference proteome</keyword>
<keyword evidence="6" id="KW-0695">RNA-directed DNA polymerase</keyword>
<evidence type="ECO:0000256" key="2">
    <source>
        <dbReference type="ARBA" id="ARBA00022695"/>
    </source>
</evidence>
<accession>A0AAV0YL06</accession>
<gene>
    <name evidence="8" type="ORF">VFH_I204880</name>
</gene>